<name>A0A089NRP8_9HYPH</name>
<evidence type="ECO:0000313" key="3">
    <source>
        <dbReference type="Proteomes" id="UP000029492"/>
    </source>
</evidence>
<feature type="signal peptide" evidence="1">
    <location>
        <begin position="1"/>
        <end position="24"/>
    </location>
</feature>
<accession>A0A089NRP8</accession>
<dbReference type="RefSeq" id="WP_043353533.1">
    <property type="nucleotide sequence ID" value="NZ_CP003811.1"/>
</dbReference>
<sequence length="82" mass="8772">MSVILGRVSFAAVLVLGVSGAALARDAGPKAQGAHGATGLHGIGFNEPKFRSHLQTGKNQPYTWPVSDRYRPVSQPYYGRAY</sequence>
<reference evidence="2 3" key="1">
    <citation type="journal article" date="2014" name="PLoS ONE">
        <title>Genome Information of Methylobacterium oryzae, a Plant-Probiotic Methylotroph in the Phyllosphere.</title>
        <authorList>
            <person name="Kwak M.J."/>
            <person name="Jeong H."/>
            <person name="Madhaiyan M."/>
            <person name="Lee Y."/>
            <person name="Sa T.M."/>
            <person name="Oh T.K."/>
            <person name="Kim J.F."/>
        </authorList>
    </citation>
    <scope>NUCLEOTIDE SEQUENCE [LARGE SCALE GENOMIC DNA]</scope>
    <source>
        <strain evidence="2 3">CBMB20</strain>
    </source>
</reference>
<keyword evidence="3" id="KW-1185">Reference proteome</keyword>
<dbReference type="GeneID" id="96604614"/>
<feature type="chain" id="PRO_5001847953" evidence="1">
    <location>
        <begin position="25"/>
        <end position="82"/>
    </location>
</feature>
<dbReference type="EMBL" id="CP003811">
    <property type="protein sequence ID" value="AIQ90067.1"/>
    <property type="molecule type" value="Genomic_DNA"/>
</dbReference>
<evidence type="ECO:0000313" key="2">
    <source>
        <dbReference type="EMBL" id="AIQ90067.1"/>
    </source>
</evidence>
<dbReference type="KEGG" id="mor:MOC_2312"/>
<gene>
    <name evidence="2" type="ORF">MOC_2312</name>
</gene>
<evidence type="ECO:0000256" key="1">
    <source>
        <dbReference type="SAM" id="SignalP"/>
    </source>
</evidence>
<organism evidence="2 3">
    <name type="scientific">Methylobacterium oryzae CBMB20</name>
    <dbReference type="NCBI Taxonomy" id="693986"/>
    <lineage>
        <taxon>Bacteria</taxon>
        <taxon>Pseudomonadati</taxon>
        <taxon>Pseudomonadota</taxon>
        <taxon>Alphaproteobacteria</taxon>
        <taxon>Hyphomicrobiales</taxon>
        <taxon>Methylobacteriaceae</taxon>
        <taxon>Methylobacterium</taxon>
    </lineage>
</organism>
<protein>
    <submittedName>
        <fullName evidence="2">Protein of unassigned function</fullName>
    </submittedName>
</protein>
<dbReference type="AlphaFoldDB" id="A0A089NRP8"/>
<dbReference type="Proteomes" id="UP000029492">
    <property type="component" value="Chromosome"/>
</dbReference>
<keyword evidence="1" id="KW-0732">Signal</keyword>
<proteinExistence type="predicted"/>
<dbReference type="eggNOG" id="ENOG50310AY">
    <property type="taxonomic scope" value="Bacteria"/>
</dbReference>
<dbReference type="HOGENOM" id="CLU_2554406_0_0_5"/>
<dbReference type="STRING" id="693986.MOC_2312"/>